<keyword evidence="1 3" id="KW-0378">Hydrolase</keyword>
<evidence type="ECO:0000313" key="4">
    <source>
        <dbReference type="Proteomes" id="UP000006057"/>
    </source>
</evidence>
<dbReference type="Pfam" id="PF00293">
    <property type="entry name" value="NUDIX"/>
    <property type="match status" value="1"/>
</dbReference>
<dbReference type="PATRIC" id="fig|710421.3.peg.2637"/>
<keyword evidence="4" id="KW-1185">Reference proteome</keyword>
<feature type="domain" description="Nudix hydrolase" evidence="2">
    <location>
        <begin position="53"/>
        <end position="184"/>
    </location>
</feature>
<dbReference type="PANTHER" id="PTHR11839">
    <property type="entry name" value="UDP/ADP-SUGAR PYROPHOSPHATASE"/>
    <property type="match status" value="1"/>
</dbReference>
<dbReference type="PANTHER" id="PTHR11839:SF31">
    <property type="entry name" value="ADP-RIBOSE PYROPHOSPHATASE"/>
    <property type="match status" value="1"/>
</dbReference>
<protein>
    <submittedName>
        <fullName evidence="3">NTP pyrophosphohydrolase</fullName>
    </submittedName>
</protein>
<dbReference type="KEGG" id="mcb:Mycch_2641"/>
<dbReference type="Proteomes" id="UP000006057">
    <property type="component" value="Chromosome"/>
</dbReference>
<proteinExistence type="predicted"/>
<reference evidence="3 4" key="1">
    <citation type="submission" date="2012-06" db="EMBL/GenBank/DDBJ databases">
        <title>Complete sequence of chromosome of Mycobacterium chubuense NBB4.</title>
        <authorList>
            <consortium name="US DOE Joint Genome Institute"/>
            <person name="Lucas S."/>
            <person name="Han J."/>
            <person name="Lapidus A."/>
            <person name="Cheng J.-F."/>
            <person name="Goodwin L."/>
            <person name="Pitluck S."/>
            <person name="Peters L."/>
            <person name="Mikhailova N."/>
            <person name="Teshima H."/>
            <person name="Detter J.C."/>
            <person name="Han C."/>
            <person name="Tapia R."/>
            <person name="Land M."/>
            <person name="Hauser L."/>
            <person name="Kyrpides N."/>
            <person name="Ivanova N."/>
            <person name="Pagani I."/>
            <person name="Mattes T."/>
            <person name="Holmes A."/>
            <person name="Rutledge P."/>
            <person name="Paulsen I."/>
            <person name="Coleman N."/>
            <person name="Woyke T."/>
        </authorList>
    </citation>
    <scope>NUCLEOTIDE SEQUENCE [LARGE SCALE GENOMIC DNA]</scope>
    <source>
        <strain evidence="3 4">NBB4</strain>
    </source>
</reference>
<dbReference type="InterPro" id="IPR015797">
    <property type="entry name" value="NUDIX_hydrolase-like_dom_sf"/>
</dbReference>
<evidence type="ECO:0000259" key="2">
    <source>
        <dbReference type="PROSITE" id="PS51462"/>
    </source>
</evidence>
<accession>I4BJF3</accession>
<evidence type="ECO:0000256" key="1">
    <source>
        <dbReference type="ARBA" id="ARBA00022801"/>
    </source>
</evidence>
<name>I4BJF3_MYCCN</name>
<dbReference type="InterPro" id="IPR000086">
    <property type="entry name" value="NUDIX_hydrolase_dom"/>
</dbReference>
<dbReference type="CDD" id="cd24158">
    <property type="entry name" value="NUDIX_ADPRase_Rv1700"/>
    <property type="match status" value="1"/>
</dbReference>
<dbReference type="GO" id="GO:0005829">
    <property type="term" value="C:cytosol"/>
    <property type="evidence" value="ECO:0007669"/>
    <property type="project" value="TreeGrafter"/>
</dbReference>
<dbReference type="STRING" id="710421.Mycch_2641"/>
<evidence type="ECO:0000313" key="3">
    <source>
        <dbReference type="EMBL" id="AFM17410.1"/>
    </source>
</evidence>
<sequence>MADEGGSEAAGGLGDHNFAVVDSETLYVGKIFALRADEVHMPGGGSARREIVEHFGAVAVVALDDAGDITLVYQYRHPFGRRLWELPAGLLDFGGEPPHVTAARELAEEAGLAADTWHTLVDLDSAPGFSDESVRVFLATGLHDVGRPEAHDEEADLQVRRVPLADAVAKVYSGEIVNSISVAGILAAHALSDVASLRPVDAPWTDRPTAFAKRMGHM</sequence>
<dbReference type="EMBL" id="CP003053">
    <property type="protein sequence ID" value="AFM17410.1"/>
    <property type="molecule type" value="Genomic_DNA"/>
</dbReference>
<organism evidence="3 4">
    <name type="scientific">Mycolicibacterium chubuense (strain NBB4)</name>
    <name type="common">Mycobacterium chubuense</name>
    <dbReference type="NCBI Taxonomy" id="710421"/>
    <lineage>
        <taxon>Bacteria</taxon>
        <taxon>Bacillati</taxon>
        <taxon>Actinomycetota</taxon>
        <taxon>Actinomycetes</taxon>
        <taxon>Mycobacteriales</taxon>
        <taxon>Mycobacteriaceae</taxon>
        <taxon>Mycolicibacterium</taxon>
    </lineage>
</organism>
<dbReference type="Gene3D" id="3.90.79.10">
    <property type="entry name" value="Nucleoside Triphosphate Pyrophosphohydrolase"/>
    <property type="match status" value="1"/>
</dbReference>
<dbReference type="GO" id="GO:0019693">
    <property type="term" value="P:ribose phosphate metabolic process"/>
    <property type="evidence" value="ECO:0007669"/>
    <property type="project" value="TreeGrafter"/>
</dbReference>
<dbReference type="SUPFAM" id="SSF55811">
    <property type="entry name" value="Nudix"/>
    <property type="match status" value="1"/>
</dbReference>
<dbReference type="GO" id="GO:0016787">
    <property type="term" value="F:hydrolase activity"/>
    <property type="evidence" value="ECO:0007669"/>
    <property type="project" value="UniProtKB-KW"/>
</dbReference>
<dbReference type="RefSeq" id="WP_014815889.1">
    <property type="nucleotide sequence ID" value="NC_018027.1"/>
</dbReference>
<dbReference type="HOGENOM" id="CLU_062658_5_0_11"/>
<gene>
    <name evidence="3" type="ordered locus">Mycch_2641</name>
</gene>
<dbReference type="AlphaFoldDB" id="I4BJF3"/>
<dbReference type="PROSITE" id="PS51462">
    <property type="entry name" value="NUDIX"/>
    <property type="match status" value="1"/>
</dbReference>
<dbReference type="eggNOG" id="COG0494">
    <property type="taxonomic scope" value="Bacteria"/>
</dbReference>
<dbReference type="GO" id="GO:0006753">
    <property type="term" value="P:nucleoside phosphate metabolic process"/>
    <property type="evidence" value="ECO:0007669"/>
    <property type="project" value="TreeGrafter"/>
</dbReference>